<evidence type="ECO:0000313" key="3">
    <source>
        <dbReference type="Proteomes" id="UP000463939"/>
    </source>
</evidence>
<keyword evidence="3" id="KW-1185">Reference proteome</keyword>
<name>A0A809RLL9_9PROT</name>
<protein>
    <recommendedName>
        <fullName evidence="1">DUF1330 domain-containing protein</fullName>
    </recommendedName>
</protein>
<gene>
    <name evidence="2" type="ORF">SFSGTM_31640</name>
</gene>
<dbReference type="RefSeq" id="WP_162086088.1">
    <property type="nucleotide sequence ID" value="NZ_AP021881.1"/>
</dbReference>
<evidence type="ECO:0000259" key="1">
    <source>
        <dbReference type="Pfam" id="PF07045"/>
    </source>
</evidence>
<evidence type="ECO:0000313" key="2">
    <source>
        <dbReference type="EMBL" id="BBP02456.1"/>
    </source>
</evidence>
<dbReference type="AlphaFoldDB" id="A0A809RLL9"/>
<dbReference type="InterPro" id="IPR010753">
    <property type="entry name" value="DUF1330"/>
</dbReference>
<dbReference type="EMBL" id="AP021881">
    <property type="protein sequence ID" value="BBP02456.1"/>
    <property type="molecule type" value="Genomic_DNA"/>
</dbReference>
<dbReference type="InterPro" id="IPR011008">
    <property type="entry name" value="Dimeric_a/b-barrel"/>
</dbReference>
<dbReference type="SUPFAM" id="SSF54909">
    <property type="entry name" value="Dimeric alpha+beta barrel"/>
    <property type="match status" value="1"/>
</dbReference>
<dbReference type="Pfam" id="PF07045">
    <property type="entry name" value="DUF1330"/>
    <property type="match status" value="1"/>
</dbReference>
<dbReference type="KEGG" id="sniv:SFSGTM_31640"/>
<dbReference type="Proteomes" id="UP000463939">
    <property type="component" value="Chromosome"/>
</dbReference>
<sequence length="97" mass="10964">MSAFVIFDVDIHNPERYQDFIREVKPAIESAGARYLARGGPHKVHEGDWSPRRIVLIEFPSVQAWESFYNGPVYQGLKAVRDECSSARLVCVDGLAQ</sequence>
<dbReference type="Gene3D" id="3.30.70.100">
    <property type="match status" value="1"/>
</dbReference>
<organism evidence="2 3">
    <name type="scientific">Sulfuriferula nivalis</name>
    <dbReference type="NCBI Taxonomy" id="2675298"/>
    <lineage>
        <taxon>Bacteria</taxon>
        <taxon>Pseudomonadati</taxon>
        <taxon>Pseudomonadota</taxon>
        <taxon>Betaproteobacteria</taxon>
        <taxon>Nitrosomonadales</taxon>
        <taxon>Sulfuricellaceae</taxon>
        <taxon>Sulfuriferula</taxon>
    </lineage>
</organism>
<reference evidence="3" key="1">
    <citation type="submission" date="2019-11" db="EMBL/GenBank/DDBJ databases">
        <title>Isolation and characterization of a novel species in the genus Sulfuriferula.</title>
        <authorList>
            <person name="Mochizuki J."/>
            <person name="Kojima H."/>
            <person name="Fukui M."/>
        </authorList>
    </citation>
    <scope>NUCLEOTIDE SEQUENCE [LARGE SCALE GENOMIC DNA]</scope>
    <source>
        <strain evidence="3">SGTM</strain>
    </source>
</reference>
<dbReference type="PANTHER" id="PTHR41521">
    <property type="match status" value="1"/>
</dbReference>
<proteinExistence type="predicted"/>
<feature type="domain" description="DUF1330" evidence="1">
    <location>
        <begin position="2"/>
        <end position="95"/>
    </location>
</feature>
<dbReference type="PANTHER" id="PTHR41521:SF4">
    <property type="entry name" value="BLR0684 PROTEIN"/>
    <property type="match status" value="1"/>
</dbReference>
<accession>A0A809RLL9</accession>